<evidence type="ECO:0000256" key="1">
    <source>
        <dbReference type="SAM" id="MobiDB-lite"/>
    </source>
</evidence>
<protein>
    <submittedName>
        <fullName evidence="2">Uncharacterized protein</fullName>
    </submittedName>
</protein>
<accession>Q6ER19</accession>
<gene>
    <name evidence="2" type="primary">P0707C02.10</name>
</gene>
<evidence type="ECO:0000313" key="2">
    <source>
        <dbReference type="EMBL" id="BAD28901.1"/>
    </source>
</evidence>
<proteinExistence type="predicted"/>
<organism evidence="2 3">
    <name type="scientific">Oryza sativa subsp. japonica</name>
    <name type="common">Rice</name>
    <dbReference type="NCBI Taxonomy" id="39947"/>
    <lineage>
        <taxon>Eukaryota</taxon>
        <taxon>Viridiplantae</taxon>
        <taxon>Streptophyta</taxon>
        <taxon>Embryophyta</taxon>
        <taxon>Tracheophyta</taxon>
        <taxon>Spermatophyta</taxon>
        <taxon>Magnoliopsida</taxon>
        <taxon>Liliopsida</taxon>
        <taxon>Poales</taxon>
        <taxon>Poaceae</taxon>
        <taxon>BOP clade</taxon>
        <taxon>Oryzoideae</taxon>
        <taxon>Oryzeae</taxon>
        <taxon>Oryzinae</taxon>
        <taxon>Oryza</taxon>
        <taxon>Oryza sativa</taxon>
    </lineage>
</organism>
<dbReference type="EMBL" id="AP005636">
    <property type="protein sequence ID" value="BAD28901.1"/>
    <property type="molecule type" value="Genomic_DNA"/>
</dbReference>
<name>Q6ER19_ORYSJ</name>
<evidence type="ECO:0000313" key="3">
    <source>
        <dbReference type="Proteomes" id="UP000000763"/>
    </source>
</evidence>
<dbReference type="Proteomes" id="UP000000763">
    <property type="component" value="Chromosome 9"/>
</dbReference>
<reference evidence="3" key="1">
    <citation type="journal article" date="2005" name="Nature">
        <title>The map-based sequence of the rice genome.</title>
        <authorList>
            <consortium name="International rice genome sequencing project (IRGSP)"/>
            <person name="Matsumoto T."/>
            <person name="Wu J."/>
            <person name="Kanamori H."/>
            <person name="Katayose Y."/>
            <person name="Fujisawa M."/>
            <person name="Namiki N."/>
            <person name="Mizuno H."/>
            <person name="Yamamoto K."/>
            <person name="Antonio B.A."/>
            <person name="Baba T."/>
            <person name="Sakata K."/>
            <person name="Nagamura Y."/>
            <person name="Aoki H."/>
            <person name="Arikawa K."/>
            <person name="Arita K."/>
            <person name="Bito T."/>
            <person name="Chiden Y."/>
            <person name="Fujitsuka N."/>
            <person name="Fukunaka R."/>
            <person name="Hamada M."/>
            <person name="Harada C."/>
            <person name="Hayashi A."/>
            <person name="Hijishita S."/>
            <person name="Honda M."/>
            <person name="Hosokawa S."/>
            <person name="Ichikawa Y."/>
            <person name="Idonuma A."/>
            <person name="Iijima M."/>
            <person name="Ikeda M."/>
            <person name="Ikeno M."/>
            <person name="Ito K."/>
            <person name="Ito S."/>
            <person name="Ito T."/>
            <person name="Ito Y."/>
            <person name="Ito Y."/>
            <person name="Iwabuchi A."/>
            <person name="Kamiya K."/>
            <person name="Karasawa W."/>
            <person name="Kurita K."/>
            <person name="Katagiri S."/>
            <person name="Kikuta A."/>
            <person name="Kobayashi H."/>
            <person name="Kobayashi N."/>
            <person name="Machita K."/>
            <person name="Maehara T."/>
            <person name="Masukawa M."/>
            <person name="Mizubayashi T."/>
            <person name="Mukai Y."/>
            <person name="Nagasaki H."/>
            <person name="Nagata Y."/>
            <person name="Naito S."/>
            <person name="Nakashima M."/>
            <person name="Nakama Y."/>
            <person name="Nakamichi Y."/>
            <person name="Nakamura M."/>
            <person name="Meguro A."/>
            <person name="Negishi M."/>
            <person name="Ohta I."/>
            <person name="Ohta T."/>
            <person name="Okamoto M."/>
            <person name="Ono N."/>
            <person name="Saji S."/>
            <person name="Sakaguchi M."/>
            <person name="Sakai K."/>
            <person name="Shibata M."/>
            <person name="Shimokawa T."/>
            <person name="Song J."/>
            <person name="Takazaki Y."/>
            <person name="Terasawa K."/>
            <person name="Tsugane M."/>
            <person name="Tsuji K."/>
            <person name="Ueda S."/>
            <person name="Waki K."/>
            <person name="Yamagata H."/>
            <person name="Yamamoto M."/>
            <person name="Yamamoto S."/>
            <person name="Yamane H."/>
            <person name="Yoshiki S."/>
            <person name="Yoshihara R."/>
            <person name="Yukawa K."/>
            <person name="Zhong H."/>
            <person name="Yano M."/>
            <person name="Yuan Q."/>
            <person name="Ouyang S."/>
            <person name="Liu J."/>
            <person name="Jones K.M."/>
            <person name="Gansberger K."/>
            <person name="Moffat K."/>
            <person name="Hill J."/>
            <person name="Bera J."/>
            <person name="Fadrosh D."/>
            <person name="Jin S."/>
            <person name="Johri S."/>
            <person name="Kim M."/>
            <person name="Overton L."/>
            <person name="Reardon M."/>
            <person name="Tsitrin T."/>
            <person name="Vuong H."/>
            <person name="Weaver B."/>
            <person name="Ciecko A."/>
            <person name="Tallon L."/>
            <person name="Jackson J."/>
            <person name="Pai G."/>
            <person name="Aken S.V."/>
            <person name="Utterback T."/>
            <person name="Reidmuller S."/>
            <person name="Feldblyum T."/>
            <person name="Hsiao J."/>
            <person name="Zismann V."/>
            <person name="Iobst S."/>
            <person name="de Vazeille A.R."/>
            <person name="Buell C.R."/>
            <person name="Ying K."/>
            <person name="Li Y."/>
            <person name="Lu T."/>
            <person name="Huang Y."/>
            <person name="Zhao Q."/>
            <person name="Feng Q."/>
            <person name="Zhang L."/>
            <person name="Zhu J."/>
            <person name="Weng Q."/>
            <person name="Mu J."/>
            <person name="Lu Y."/>
            <person name="Fan D."/>
            <person name="Liu Y."/>
            <person name="Guan J."/>
            <person name="Zhang Y."/>
            <person name="Yu S."/>
            <person name="Liu X."/>
            <person name="Zhang Y."/>
            <person name="Hong G."/>
            <person name="Han B."/>
            <person name="Choisne N."/>
            <person name="Demange N."/>
            <person name="Orjeda G."/>
            <person name="Samain S."/>
            <person name="Cattolico L."/>
            <person name="Pelletier E."/>
            <person name="Couloux A."/>
            <person name="Segurens B."/>
            <person name="Wincker P."/>
            <person name="D'Hont A."/>
            <person name="Scarpelli C."/>
            <person name="Weissenbach J."/>
            <person name="Salanoubat M."/>
            <person name="Quetier F."/>
            <person name="Yu Y."/>
            <person name="Kim H.R."/>
            <person name="Rambo T."/>
            <person name="Currie J."/>
            <person name="Collura K."/>
            <person name="Luo M."/>
            <person name="Yang T."/>
            <person name="Ammiraju J.S.S."/>
            <person name="Engler F."/>
            <person name="Soderlund C."/>
            <person name="Wing R.A."/>
            <person name="Palmer L.E."/>
            <person name="de la Bastide M."/>
            <person name="Spiegel L."/>
            <person name="Nascimento L."/>
            <person name="Zutavern T."/>
            <person name="O'Shaughnessy A."/>
            <person name="Dike S."/>
            <person name="Dedhia N."/>
            <person name="Preston R."/>
            <person name="Balija V."/>
            <person name="McCombie W.R."/>
            <person name="Chow T."/>
            <person name="Chen H."/>
            <person name="Chung M."/>
            <person name="Chen C."/>
            <person name="Shaw J."/>
            <person name="Wu H."/>
            <person name="Hsiao K."/>
            <person name="Chao Y."/>
            <person name="Chu M."/>
            <person name="Cheng C."/>
            <person name="Hour A."/>
            <person name="Lee P."/>
            <person name="Lin S."/>
            <person name="Lin Y."/>
            <person name="Liou J."/>
            <person name="Liu S."/>
            <person name="Hsing Y."/>
            <person name="Raghuvanshi S."/>
            <person name="Mohanty A."/>
            <person name="Bharti A.K."/>
            <person name="Gaur A."/>
            <person name="Gupta V."/>
            <person name="Kumar D."/>
            <person name="Ravi V."/>
            <person name="Vij S."/>
            <person name="Kapur A."/>
            <person name="Khurana P."/>
            <person name="Khurana P."/>
            <person name="Khurana J.P."/>
            <person name="Tyagi A.K."/>
            <person name="Gaikwad K."/>
            <person name="Singh A."/>
            <person name="Dalal V."/>
            <person name="Srivastava S."/>
            <person name="Dixit A."/>
            <person name="Pal A.K."/>
            <person name="Ghazi I.A."/>
            <person name="Yadav M."/>
            <person name="Pandit A."/>
            <person name="Bhargava A."/>
            <person name="Sureshbabu K."/>
            <person name="Batra K."/>
            <person name="Sharma T.R."/>
            <person name="Mohapatra T."/>
            <person name="Singh N.K."/>
            <person name="Messing J."/>
            <person name="Nelson A.B."/>
            <person name="Fuks G."/>
            <person name="Kavchok S."/>
            <person name="Keizer G."/>
            <person name="Linton E."/>
            <person name="Llaca V."/>
            <person name="Song R."/>
            <person name="Tanyolac B."/>
            <person name="Young S."/>
            <person name="Ho-Il K."/>
            <person name="Hahn J.H."/>
            <person name="Sangsakoo G."/>
            <person name="Vanavichit A."/>
            <person name="de Mattos Luiz.A.T."/>
            <person name="Zimmer P.D."/>
            <person name="Malone G."/>
            <person name="Dellagostin O."/>
            <person name="de Oliveira A.C."/>
            <person name="Bevan M."/>
            <person name="Bancroft I."/>
            <person name="Minx P."/>
            <person name="Cordum H."/>
            <person name="Wilson R."/>
            <person name="Cheng Z."/>
            <person name="Jin W."/>
            <person name="Jiang J."/>
            <person name="Leong S.A."/>
            <person name="Iwama H."/>
            <person name="Gojobori T."/>
            <person name="Itoh T."/>
            <person name="Niimura Y."/>
            <person name="Fujii Y."/>
            <person name="Habara T."/>
            <person name="Sakai H."/>
            <person name="Sato Y."/>
            <person name="Wilson G."/>
            <person name="Kumar K."/>
            <person name="McCouch S."/>
            <person name="Juretic N."/>
            <person name="Hoen D."/>
            <person name="Wright S."/>
            <person name="Bruskiewich R."/>
            <person name="Bureau T."/>
            <person name="Miyao A."/>
            <person name="Hirochika H."/>
            <person name="Nishikawa T."/>
            <person name="Kadowaki K."/>
            <person name="Sugiura M."/>
            <person name="Burr B."/>
            <person name="Sasaki T."/>
        </authorList>
    </citation>
    <scope>NUCLEOTIDE SEQUENCE [LARGE SCALE GENOMIC DNA]</scope>
    <source>
        <strain evidence="3">cv. Nipponbare</strain>
    </source>
</reference>
<dbReference type="AlphaFoldDB" id="Q6ER19"/>
<reference evidence="3" key="2">
    <citation type="journal article" date="2008" name="Nucleic Acids Res.">
        <title>The rice annotation project database (RAP-DB): 2008 update.</title>
        <authorList>
            <consortium name="The rice annotation project (RAP)"/>
        </authorList>
    </citation>
    <scope>GENOME REANNOTATION</scope>
    <source>
        <strain evidence="3">cv. Nipponbare</strain>
    </source>
</reference>
<sequence>MRRTGPESTVYHPFEPWIPELSKQRFMSIQKPIRSKLTELATPTRCATKTSPGLGLEQVQVQVKVKKMQRSTAGATCSSLKRMGETGSAERSLTRHYCPAASPQRDTLVQKGSEHDLQLLNLTLDIN</sequence>
<feature type="region of interest" description="Disordered" evidence="1">
    <location>
        <begin position="72"/>
        <end position="92"/>
    </location>
</feature>